<sequence length="51" mass="6230">MIFKLGLLSSFNLYIKNLFRFLLCFVWNNKFLRITDISRSSRSRFVFHILL</sequence>
<accession>A0A0L8FV06</accession>
<dbReference type="AlphaFoldDB" id="A0A0L8FV06"/>
<evidence type="ECO:0000313" key="1">
    <source>
        <dbReference type="EMBL" id="KOF68230.1"/>
    </source>
</evidence>
<reference evidence="1" key="1">
    <citation type="submission" date="2015-07" db="EMBL/GenBank/DDBJ databases">
        <title>MeaNS - Measles Nucleotide Surveillance Program.</title>
        <authorList>
            <person name="Tran T."/>
            <person name="Druce J."/>
        </authorList>
    </citation>
    <scope>NUCLEOTIDE SEQUENCE</scope>
    <source>
        <strain evidence="1">UCB-OBI-ISO-001</strain>
        <tissue evidence="1">Gonad</tissue>
    </source>
</reference>
<protein>
    <submittedName>
        <fullName evidence="1">Uncharacterized protein</fullName>
    </submittedName>
</protein>
<dbReference type="EMBL" id="KQ426461">
    <property type="protein sequence ID" value="KOF68230.1"/>
    <property type="molecule type" value="Genomic_DNA"/>
</dbReference>
<proteinExistence type="predicted"/>
<organism evidence="1">
    <name type="scientific">Octopus bimaculoides</name>
    <name type="common">California two-spotted octopus</name>
    <dbReference type="NCBI Taxonomy" id="37653"/>
    <lineage>
        <taxon>Eukaryota</taxon>
        <taxon>Metazoa</taxon>
        <taxon>Spiralia</taxon>
        <taxon>Lophotrochozoa</taxon>
        <taxon>Mollusca</taxon>
        <taxon>Cephalopoda</taxon>
        <taxon>Coleoidea</taxon>
        <taxon>Octopodiformes</taxon>
        <taxon>Octopoda</taxon>
        <taxon>Incirrata</taxon>
        <taxon>Octopodidae</taxon>
        <taxon>Octopus</taxon>
    </lineage>
</organism>
<gene>
    <name evidence="1" type="ORF">OCBIM_22007818mg</name>
</gene>
<name>A0A0L8FV06_OCTBM</name>